<dbReference type="AlphaFoldDB" id="S8CPR7"/>
<dbReference type="InterPro" id="IPR036457">
    <property type="entry name" value="PPM-type-like_dom_sf"/>
</dbReference>
<evidence type="ECO:0000313" key="4">
    <source>
        <dbReference type="Proteomes" id="UP000015453"/>
    </source>
</evidence>
<dbReference type="PROSITE" id="PS51746">
    <property type="entry name" value="PPM_2"/>
    <property type="match status" value="1"/>
</dbReference>
<evidence type="ECO:0000313" key="3">
    <source>
        <dbReference type="EMBL" id="EPS69184.1"/>
    </source>
</evidence>
<dbReference type="Proteomes" id="UP000015453">
    <property type="component" value="Unassembled WGS sequence"/>
</dbReference>
<feature type="compositionally biased region" description="Low complexity" evidence="1">
    <location>
        <begin position="20"/>
        <end position="32"/>
    </location>
</feature>
<gene>
    <name evidence="3" type="ORF">M569_05582</name>
</gene>
<feature type="region of interest" description="Disordered" evidence="1">
    <location>
        <begin position="15"/>
        <end position="34"/>
    </location>
</feature>
<sequence>MGRISSMLNEITRSLSVKRTTGNSSSSTSPNGREAVEAMARDAKKKELILMNSGMIKGERSHNLTALFSKRGEKGINQDSCIVWEEFGCQEDMTFCGIFDGHGTWGHHVAKRVGHSMPSFLLCNWQQQLAEAAAAAASMNQQEAEEEEEELRRFTLWKRSYLRTCAALDQDLHRHPRIDSFHSGSTALSIVKQGNDVFLANVGDSRAVLGTVSDDGSLTALQLTVDMKPDLPEEAQRINESKGRVFCLKDEPGVHRMWSPHDESPGLSISRAFGDYCMKSFGLISVPQVTHRKISSKDRFIVMATDGVWDVISNQESVAIVAASPEPAKSAKLLVKSAAKAWRRKRKKVAMDDISAIVLFLHSCQQTLPPVK</sequence>
<organism evidence="3 4">
    <name type="scientific">Genlisea aurea</name>
    <dbReference type="NCBI Taxonomy" id="192259"/>
    <lineage>
        <taxon>Eukaryota</taxon>
        <taxon>Viridiplantae</taxon>
        <taxon>Streptophyta</taxon>
        <taxon>Embryophyta</taxon>
        <taxon>Tracheophyta</taxon>
        <taxon>Spermatophyta</taxon>
        <taxon>Magnoliopsida</taxon>
        <taxon>eudicotyledons</taxon>
        <taxon>Gunneridae</taxon>
        <taxon>Pentapetalae</taxon>
        <taxon>asterids</taxon>
        <taxon>lamiids</taxon>
        <taxon>Lamiales</taxon>
        <taxon>Lentibulariaceae</taxon>
        <taxon>Genlisea</taxon>
    </lineage>
</organism>
<feature type="domain" description="PPM-type phosphatase" evidence="2">
    <location>
        <begin position="64"/>
        <end position="361"/>
    </location>
</feature>
<accession>S8CPR7</accession>
<dbReference type="Pfam" id="PF00481">
    <property type="entry name" value="PP2C"/>
    <property type="match status" value="1"/>
</dbReference>
<comment type="caution">
    <text evidence="3">The sequence shown here is derived from an EMBL/GenBank/DDBJ whole genome shotgun (WGS) entry which is preliminary data.</text>
</comment>
<proteinExistence type="predicted"/>
<dbReference type="InterPro" id="IPR015655">
    <property type="entry name" value="PP2C"/>
</dbReference>
<name>S8CPR7_9LAMI</name>
<dbReference type="OrthoDB" id="10264738at2759"/>
<evidence type="ECO:0000256" key="1">
    <source>
        <dbReference type="SAM" id="MobiDB-lite"/>
    </source>
</evidence>
<dbReference type="CDD" id="cd00143">
    <property type="entry name" value="PP2Cc"/>
    <property type="match status" value="1"/>
</dbReference>
<dbReference type="SUPFAM" id="SSF81606">
    <property type="entry name" value="PP2C-like"/>
    <property type="match status" value="1"/>
</dbReference>
<dbReference type="SMART" id="SM00332">
    <property type="entry name" value="PP2Cc"/>
    <property type="match status" value="1"/>
</dbReference>
<dbReference type="InterPro" id="IPR001932">
    <property type="entry name" value="PPM-type_phosphatase-like_dom"/>
</dbReference>
<reference evidence="3 4" key="1">
    <citation type="journal article" date="2013" name="BMC Genomics">
        <title>The miniature genome of a carnivorous plant Genlisea aurea contains a low number of genes and short non-coding sequences.</title>
        <authorList>
            <person name="Leushkin E.V."/>
            <person name="Sutormin R.A."/>
            <person name="Nabieva E.R."/>
            <person name="Penin A.A."/>
            <person name="Kondrashov A.S."/>
            <person name="Logacheva M.D."/>
        </authorList>
    </citation>
    <scope>NUCLEOTIDE SEQUENCE [LARGE SCALE GENOMIC DNA]</scope>
</reference>
<protein>
    <recommendedName>
        <fullName evidence="2">PPM-type phosphatase domain-containing protein</fullName>
    </recommendedName>
</protein>
<dbReference type="GO" id="GO:0004722">
    <property type="term" value="F:protein serine/threonine phosphatase activity"/>
    <property type="evidence" value="ECO:0007669"/>
    <property type="project" value="InterPro"/>
</dbReference>
<keyword evidence="4" id="KW-1185">Reference proteome</keyword>
<dbReference type="EMBL" id="AUSU01002247">
    <property type="protein sequence ID" value="EPS69184.1"/>
    <property type="molecule type" value="Genomic_DNA"/>
</dbReference>
<dbReference type="Gene3D" id="3.60.40.10">
    <property type="entry name" value="PPM-type phosphatase domain"/>
    <property type="match status" value="1"/>
</dbReference>
<evidence type="ECO:0000259" key="2">
    <source>
        <dbReference type="PROSITE" id="PS51746"/>
    </source>
</evidence>
<dbReference type="PANTHER" id="PTHR47992">
    <property type="entry name" value="PROTEIN PHOSPHATASE"/>
    <property type="match status" value="1"/>
</dbReference>